<keyword evidence="1" id="KW-0805">Transcription regulation</keyword>
<dbReference type="SMART" id="SM00342">
    <property type="entry name" value="HTH_ARAC"/>
    <property type="match status" value="1"/>
</dbReference>
<dbReference type="InterPro" id="IPR050204">
    <property type="entry name" value="AraC_XylS_family_regulators"/>
</dbReference>
<keyword evidence="3" id="KW-0804">Transcription</keyword>
<proteinExistence type="predicted"/>
<dbReference type="PROSITE" id="PS01124">
    <property type="entry name" value="HTH_ARAC_FAMILY_2"/>
    <property type="match status" value="1"/>
</dbReference>
<evidence type="ECO:0000259" key="4">
    <source>
        <dbReference type="PROSITE" id="PS01124"/>
    </source>
</evidence>
<evidence type="ECO:0000256" key="3">
    <source>
        <dbReference type="ARBA" id="ARBA00023163"/>
    </source>
</evidence>
<protein>
    <submittedName>
        <fullName evidence="5">AraC family transcriptional regulator</fullName>
    </submittedName>
</protein>
<accession>A0A1E5IX95</accession>
<gene>
    <name evidence="5" type="ORF">BEL05_02690</name>
</gene>
<dbReference type="PANTHER" id="PTHR46796:SF13">
    <property type="entry name" value="HTH-TYPE TRANSCRIPTIONAL ACTIVATOR RHAS"/>
    <property type="match status" value="1"/>
</dbReference>
<organism evidence="5 6">
    <name type="scientific">Shewanella colwelliana</name>
    <name type="common">Alteromonas colwelliana</name>
    <dbReference type="NCBI Taxonomy" id="23"/>
    <lineage>
        <taxon>Bacteria</taxon>
        <taxon>Pseudomonadati</taxon>
        <taxon>Pseudomonadota</taxon>
        <taxon>Gammaproteobacteria</taxon>
        <taxon>Alteromonadales</taxon>
        <taxon>Shewanellaceae</taxon>
        <taxon>Shewanella</taxon>
    </lineage>
</organism>
<dbReference type="Pfam" id="PF12852">
    <property type="entry name" value="Cupin_6"/>
    <property type="match status" value="1"/>
</dbReference>
<dbReference type="EMBL" id="MCBT01000011">
    <property type="protein sequence ID" value="OEG75181.1"/>
    <property type="molecule type" value="Genomic_DNA"/>
</dbReference>
<dbReference type="Pfam" id="PF12833">
    <property type="entry name" value="HTH_18"/>
    <property type="match status" value="1"/>
</dbReference>
<evidence type="ECO:0000256" key="2">
    <source>
        <dbReference type="ARBA" id="ARBA00023125"/>
    </source>
</evidence>
<dbReference type="InterPro" id="IPR018060">
    <property type="entry name" value="HTH_AraC"/>
</dbReference>
<keyword evidence="2" id="KW-0238">DNA-binding</keyword>
<dbReference type="Gene3D" id="1.10.10.60">
    <property type="entry name" value="Homeodomain-like"/>
    <property type="match status" value="1"/>
</dbReference>
<dbReference type="GO" id="GO:0043565">
    <property type="term" value="F:sequence-specific DNA binding"/>
    <property type="evidence" value="ECO:0007669"/>
    <property type="project" value="InterPro"/>
</dbReference>
<dbReference type="Proteomes" id="UP000095230">
    <property type="component" value="Unassembled WGS sequence"/>
</dbReference>
<comment type="caution">
    <text evidence="5">The sequence shown here is derived from an EMBL/GenBank/DDBJ whole genome shotgun (WGS) entry which is preliminary data.</text>
</comment>
<dbReference type="STRING" id="23.BEL05_02690"/>
<dbReference type="InterPro" id="IPR009057">
    <property type="entry name" value="Homeodomain-like_sf"/>
</dbReference>
<dbReference type="PROSITE" id="PS00041">
    <property type="entry name" value="HTH_ARAC_FAMILY_1"/>
    <property type="match status" value="1"/>
</dbReference>
<name>A0A1E5IX95_SHECO</name>
<dbReference type="PANTHER" id="PTHR46796">
    <property type="entry name" value="HTH-TYPE TRANSCRIPTIONAL ACTIVATOR RHAS-RELATED"/>
    <property type="match status" value="1"/>
</dbReference>
<sequence>MDTLSALISHAEPKANLFFSGNLCGSSSSTEHPAGGILHLVRTGEMVLFEEHGLTHRIIEPTLIIYPKGKAHRLQPQTLEGCDVVCANLTFKDSPLYRALPDAIVLPLSELDSLSDTINMLFVEAFTSRFAQVAIISTLLDLLLLLVLRHLVENRICQEGVLSALSDPKLSKAIEIIHKQIDYPWTIDELANQVGMSRARFAALFNQIIGQPPLSYVTESRLLLAKKLLLKGEPIKSVSLEVGYSGSVAFSRAFQRQFGVTPRAWYLEQT</sequence>
<dbReference type="RefSeq" id="WP_069670388.1">
    <property type="nucleotide sequence ID" value="NZ_MCBT01000011.1"/>
</dbReference>
<dbReference type="AlphaFoldDB" id="A0A1E5IX95"/>
<dbReference type="InterPro" id="IPR018062">
    <property type="entry name" value="HTH_AraC-typ_CS"/>
</dbReference>
<dbReference type="SUPFAM" id="SSF46689">
    <property type="entry name" value="Homeodomain-like"/>
    <property type="match status" value="2"/>
</dbReference>
<evidence type="ECO:0000256" key="1">
    <source>
        <dbReference type="ARBA" id="ARBA00023015"/>
    </source>
</evidence>
<dbReference type="OrthoDB" id="9783876at2"/>
<feature type="domain" description="HTH araC/xylS-type" evidence="4">
    <location>
        <begin position="171"/>
        <end position="268"/>
    </location>
</feature>
<dbReference type="GO" id="GO:0003700">
    <property type="term" value="F:DNA-binding transcription factor activity"/>
    <property type="evidence" value="ECO:0007669"/>
    <property type="project" value="InterPro"/>
</dbReference>
<reference evidence="5 6" key="1">
    <citation type="submission" date="2016-07" db="EMBL/GenBank/DDBJ databases">
        <title>Whole-genome of two Shewanella species isolated from a digestive organ of sea cucumber Apostichopus japonicus Selenka 1867.</title>
        <authorList>
            <person name="Hong H.-H."/>
            <person name="Choi H."/>
            <person name="Cheon S."/>
            <person name="Oh J.-S."/>
            <person name="Lee H.-G."/>
            <person name="Park C."/>
        </authorList>
    </citation>
    <scope>NUCLEOTIDE SEQUENCE [LARGE SCALE GENOMIC DNA]</scope>
    <source>
        <strain evidence="5 6">CSB03KR</strain>
    </source>
</reference>
<dbReference type="InterPro" id="IPR032783">
    <property type="entry name" value="AraC_lig"/>
</dbReference>
<evidence type="ECO:0000313" key="5">
    <source>
        <dbReference type="EMBL" id="OEG75181.1"/>
    </source>
</evidence>
<evidence type="ECO:0000313" key="6">
    <source>
        <dbReference type="Proteomes" id="UP000095230"/>
    </source>
</evidence>